<dbReference type="Gene3D" id="3.40.630.30">
    <property type="match status" value="1"/>
</dbReference>
<feature type="domain" description="N-acetyltransferase" evidence="1">
    <location>
        <begin position="10"/>
        <end position="173"/>
    </location>
</feature>
<dbReference type="InterPro" id="IPR051531">
    <property type="entry name" value="N-acetyltransferase"/>
</dbReference>
<dbReference type="PANTHER" id="PTHR43792">
    <property type="entry name" value="GNAT FAMILY, PUTATIVE (AFU_ORTHOLOGUE AFUA_3G00765)-RELATED-RELATED"/>
    <property type="match status" value="1"/>
</dbReference>
<dbReference type="Proteomes" id="UP001211005">
    <property type="component" value="Chromosome"/>
</dbReference>
<keyword evidence="3" id="KW-1185">Reference proteome</keyword>
<dbReference type="InterPro" id="IPR000182">
    <property type="entry name" value="GNAT_dom"/>
</dbReference>
<proteinExistence type="predicted"/>
<dbReference type="InterPro" id="IPR016181">
    <property type="entry name" value="Acyl_CoA_acyltransferase"/>
</dbReference>
<gene>
    <name evidence="2" type="ORF">O3303_18570</name>
</gene>
<organism evidence="2 3">
    <name type="scientific">Hymenobacter canadensis</name>
    <dbReference type="NCBI Taxonomy" id="2999067"/>
    <lineage>
        <taxon>Bacteria</taxon>
        <taxon>Pseudomonadati</taxon>
        <taxon>Bacteroidota</taxon>
        <taxon>Cytophagia</taxon>
        <taxon>Cytophagales</taxon>
        <taxon>Hymenobacteraceae</taxon>
        <taxon>Hymenobacter</taxon>
    </lineage>
</organism>
<evidence type="ECO:0000313" key="3">
    <source>
        <dbReference type="Proteomes" id="UP001211005"/>
    </source>
</evidence>
<sequence length="182" mass="20561">MTTFAETPRLLLRELQPTDAPGMFALDSDPEVQRYVGNRPVQTLAESQQAIEFVRRQYQENGIGRWAVELKATGEFLGWAGLKLIREPLNGHVDFYEVGYRLIRRYWGHGYATEAARASVAYGFGELRQPVLYAIADMQNLASRAVLAKVGFQHLGEFEHEGAPTAWLEARADSQMGYPKQQ</sequence>
<dbReference type="Pfam" id="PF13302">
    <property type="entry name" value="Acetyltransf_3"/>
    <property type="match status" value="1"/>
</dbReference>
<protein>
    <submittedName>
        <fullName evidence="2">GNAT family N-acetyltransferase</fullName>
    </submittedName>
</protein>
<name>A0ABY7LPD0_9BACT</name>
<accession>A0ABY7LPD0</accession>
<dbReference type="RefSeq" id="WP_269559862.1">
    <property type="nucleotide sequence ID" value="NZ_CP114767.1"/>
</dbReference>
<dbReference type="SUPFAM" id="SSF55729">
    <property type="entry name" value="Acyl-CoA N-acyltransferases (Nat)"/>
    <property type="match status" value="1"/>
</dbReference>
<dbReference type="PANTHER" id="PTHR43792:SF16">
    <property type="entry name" value="N-ACETYLTRANSFERASE DOMAIN-CONTAINING PROTEIN"/>
    <property type="match status" value="1"/>
</dbReference>
<dbReference type="EMBL" id="CP114767">
    <property type="protein sequence ID" value="WBA41802.1"/>
    <property type="molecule type" value="Genomic_DNA"/>
</dbReference>
<evidence type="ECO:0000313" key="2">
    <source>
        <dbReference type="EMBL" id="WBA41802.1"/>
    </source>
</evidence>
<dbReference type="PROSITE" id="PS51186">
    <property type="entry name" value="GNAT"/>
    <property type="match status" value="1"/>
</dbReference>
<reference evidence="2 3" key="1">
    <citation type="submission" date="2022-12" db="EMBL/GenBank/DDBJ databases">
        <title>Hymenobacter canadensis sp. nov. isolated from lake water of the Cambridge Bay, Canada.</title>
        <authorList>
            <person name="Kim W.H."/>
            <person name="Lee Y.M."/>
        </authorList>
    </citation>
    <scope>NUCLEOTIDE SEQUENCE [LARGE SCALE GENOMIC DNA]</scope>
    <source>
        <strain evidence="2 3">PAMC 29467</strain>
    </source>
</reference>
<evidence type="ECO:0000259" key="1">
    <source>
        <dbReference type="PROSITE" id="PS51186"/>
    </source>
</evidence>